<dbReference type="PANTHER" id="PTHR30429:SF0">
    <property type="entry name" value="METHIONINE-BINDING LIPOPROTEIN METQ"/>
    <property type="match status" value="1"/>
</dbReference>
<evidence type="ECO:0000256" key="7">
    <source>
        <dbReference type="SAM" id="SignalP"/>
    </source>
</evidence>
<dbReference type="PANTHER" id="PTHR30429">
    <property type="entry name" value="D-METHIONINE-BINDING LIPOPROTEIN METQ"/>
    <property type="match status" value="1"/>
</dbReference>
<keyword evidence="3 7" id="KW-0732">Signal</keyword>
<dbReference type="EMBL" id="LCVB01000032">
    <property type="protein sequence ID" value="KLJ28295.1"/>
    <property type="molecule type" value="Genomic_DNA"/>
</dbReference>
<keyword evidence="5" id="KW-0564">Palmitate</keyword>
<dbReference type="InterPro" id="IPR004872">
    <property type="entry name" value="Lipoprotein_NlpA"/>
</dbReference>
<proteinExistence type="inferred from homology"/>
<organism evidence="9 12">
    <name type="scientific">Streptococcus agalactiae</name>
    <dbReference type="NCBI Taxonomy" id="1311"/>
    <lineage>
        <taxon>Bacteria</taxon>
        <taxon>Bacillati</taxon>
        <taxon>Bacillota</taxon>
        <taxon>Bacilli</taxon>
        <taxon>Lactobacillales</taxon>
        <taxon>Streptococcaceae</taxon>
        <taxon>Streptococcus</taxon>
    </lineage>
</organism>
<reference evidence="10 13" key="3">
    <citation type="journal article" date="2018" name="Emerg. Microbes Infect.">
        <title>Phenotypic and molecular analysis of nontypeable Group B streptococci: identification of cps2a and hybrid cps2a/cps5 Group B streptococcal capsule gene clusters.</title>
        <authorList>
            <person name="Alhhazmi A."/>
            <person name="Tyrrell G.J."/>
        </authorList>
    </citation>
    <scope>NUCLEOTIDE SEQUENCE [LARGE SCALE GENOMIC DNA]</scope>
    <source>
        <strain evidence="10 13">PLGBS17</strain>
    </source>
</reference>
<dbReference type="Proteomes" id="UP000256718">
    <property type="component" value="Unassembled WGS sequence"/>
</dbReference>
<evidence type="ECO:0000313" key="8">
    <source>
        <dbReference type="EMBL" id="KLJ28295.1"/>
    </source>
</evidence>
<dbReference type="SUPFAM" id="SSF53850">
    <property type="entry name" value="Periplasmic binding protein-like II"/>
    <property type="match status" value="1"/>
</dbReference>
<evidence type="ECO:0000313" key="10">
    <source>
        <dbReference type="EMBL" id="RDY81582.1"/>
    </source>
</evidence>
<evidence type="ECO:0000256" key="3">
    <source>
        <dbReference type="ARBA" id="ARBA00022729"/>
    </source>
</evidence>
<dbReference type="Gene3D" id="3.40.190.10">
    <property type="entry name" value="Periplasmic binding protein-like II"/>
    <property type="match status" value="2"/>
</dbReference>
<evidence type="ECO:0000313" key="13">
    <source>
        <dbReference type="Proteomes" id="UP000256718"/>
    </source>
</evidence>
<reference evidence="8 11" key="1">
    <citation type="journal article" date="2015" name="PLoS ONE">
        <title>Genomic analysis reveals the molecular basis for capsule loss in the group B streptococcus population.</title>
        <authorList>
            <consortium name="DEVANI Consortium"/>
            <person name="Rosini R."/>
            <person name="Campisi E."/>
            <person name="De Chiara M."/>
            <person name="Tettelin H."/>
            <person name="Rinaudo D."/>
            <person name="Toniolo C."/>
            <person name="Metruccio M."/>
            <person name="Guidotti S."/>
            <person name="Sorensen U.B."/>
            <person name="Kilian M."/>
            <person name="Ramirez M."/>
            <person name="Janulczyk R."/>
            <person name="Donati C."/>
            <person name="Grandi G."/>
            <person name="Margarit I."/>
        </authorList>
    </citation>
    <scope>NUCLEOTIDE SEQUENCE [LARGE SCALE GENOMIC DNA]</scope>
    <source>
        <strain evidence="8 11">ES-PW-063</strain>
    </source>
</reference>
<keyword evidence="4" id="KW-0472">Membrane</keyword>
<evidence type="ECO:0000256" key="1">
    <source>
        <dbReference type="ARBA" id="ARBA00004635"/>
    </source>
</evidence>
<dbReference type="EMBL" id="MAWT01000033">
    <property type="protein sequence ID" value="OCM71197.1"/>
    <property type="molecule type" value="Genomic_DNA"/>
</dbReference>
<dbReference type="SMR" id="A0A0E1EGX9"/>
<dbReference type="Proteomes" id="UP000035174">
    <property type="component" value="Unassembled WGS sequence"/>
</dbReference>
<dbReference type="OMA" id="YKGQIAP"/>
<name>A0A0E1EGX9_STRAG</name>
<evidence type="ECO:0000313" key="11">
    <source>
        <dbReference type="Proteomes" id="UP000035174"/>
    </source>
</evidence>
<feature type="chain" id="PRO_5042677969" evidence="7">
    <location>
        <begin position="20"/>
        <end position="276"/>
    </location>
</feature>
<evidence type="ECO:0000256" key="2">
    <source>
        <dbReference type="ARBA" id="ARBA00008973"/>
    </source>
</evidence>
<comment type="subcellular location">
    <subcellularLocation>
        <location evidence="1">Membrane</location>
        <topology evidence="1">Lipid-anchor</topology>
    </subcellularLocation>
</comment>
<dbReference type="CDD" id="cd13600">
    <property type="entry name" value="PBP2_lipoprotein_like_1"/>
    <property type="match status" value="1"/>
</dbReference>
<evidence type="ECO:0000256" key="5">
    <source>
        <dbReference type="ARBA" id="ARBA00023139"/>
    </source>
</evidence>
<accession>A0A0E1EGX9</accession>
<dbReference type="Pfam" id="PF03180">
    <property type="entry name" value="Lipoprotein_9"/>
    <property type="match status" value="1"/>
</dbReference>
<evidence type="ECO:0000256" key="6">
    <source>
        <dbReference type="ARBA" id="ARBA00023288"/>
    </source>
</evidence>
<evidence type="ECO:0000256" key="4">
    <source>
        <dbReference type="ARBA" id="ARBA00023136"/>
    </source>
</evidence>
<dbReference type="RefSeq" id="WP_000735504.1">
    <property type="nucleotide sequence ID" value="NZ_AP018935.1"/>
</dbReference>
<protein>
    <submittedName>
        <fullName evidence="8">Membrane protein</fullName>
    </submittedName>
</protein>
<dbReference type="KEGG" id="sage:EN72_04620"/>
<feature type="signal peptide" evidence="7">
    <location>
        <begin position="1"/>
        <end position="19"/>
    </location>
</feature>
<evidence type="ECO:0000313" key="9">
    <source>
        <dbReference type="EMBL" id="OCM71197.1"/>
    </source>
</evidence>
<dbReference type="Proteomes" id="UP000093122">
    <property type="component" value="Unassembled WGS sequence"/>
</dbReference>
<gene>
    <name evidence="9" type="ORF">AX245_05100</name>
    <name evidence="10" type="ORF">C4618_06845</name>
    <name evidence="8" type="ORF">WA45_08445</name>
</gene>
<dbReference type="AlphaFoldDB" id="A0A0E1EGX9"/>
<keyword evidence="6" id="KW-0449">Lipoprotein</keyword>
<comment type="similarity">
    <text evidence="2">Belongs to the NlpA lipoprotein family.</text>
</comment>
<comment type="caution">
    <text evidence="9">The sequence shown here is derived from an EMBL/GenBank/DDBJ whole genome shotgun (WGS) entry which is preliminary data.</text>
</comment>
<reference evidence="9 12" key="2">
    <citation type="journal article" date="2016" name="Sci. Rep.">
        <title>Serotype IV Streptococcus agalactiae ST-452 has arisen from large genomic recombination events between CC23 and the hypervirulent CC17 lineages.</title>
        <authorList>
            <person name="Campisi E."/>
            <person name="Rinaudo C.D."/>
            <person name="Donati C."/>
            <person name="Barucco M."/>
            <person name="Torricelli G."/>
            <person name="Edwards M.S."/>
            <person name="Baker C.J."/>
            <person name="Margarit I."/>
            <person name="Rosini R."/>
        </authorList>
    </citation>
    <scope>NUCLEOTIDE SEQUENCE [LARGE SCALE GENOMIC DNA]</scope>
    <source>
        <strain evidence="9 12">CZ-PW-140</strain>
    </source>
</reference>
<evidence type="ECO:0000313" key="12">
    <source>
        <dbReference type="Proteomes" id="UP000093122"/>
    </source>
</evidence>
<sequence>MKKLLSLTCLIMMSLCLVACTKQAMSSKKIKDKNSKEKVITVATYSKPTSTFLDLVKDNVKEKGYTLKVVMVSDYIQANIALENKEHDANLLQHEFFMSIFNKENDGHLVSITPIYHSLAGFYGQHLKNIAELKDGAKVAIPSDPANMTRALLLLQEKKLITLKNTSKKTKAIEDIITNPKKLRIEPVALLNLNQAYFEYDLVFNFPGYVTKINLVPKRDRLLYEKKPDIRFAGALVAREDNKNSDKIKVLKEVLTSKEIRHYITKEIPSEAAVAF</sequence>
<dbReference type="GO" id="GO:0016020">
    <property type="term" value="C:membrane"/>
    <property type="evidence" value="ECO:0007669"/>
    <property type="project" value="UniProtKB-SubCell"/>
</dbReference>
<dbReference type="EMBL" id="QHGZ01000154">
    <property type="protein sequence ID" value="RDY81582.1"/>
    <property type="molecule type" value="Genomic_DNA"/>
</dbReference>